<gene>
    <name evidence="1" type="ORF">C9Z68_09095</name>
</gene>
<dbReference type="AlphaFoldDB" id="A0A2A6Q8H2"/>
<name>A0A2A6Q8H2_ECOLX</name>
<proteinExistence type="predicted"/>
<accession>A0A2A6Q8H2</accession>
<sequence length="83" mass="9467">MWLQFTGIVLINFQFAASLFCGIAFYHRHIFVLLWCCLGSVEHGRAWCLECDKGCTSLYAMLKISALSEVRASWRLHGGVRQV</sequence>
<evidence type="ECO:0000313" key="2">
    <source>
        <dbReference type="Proteomes" id="UP000309937"/>
    </source>
</evidence>
<dbReference type="EMBL" id="RRGJ01000009">
    <property type="protein sequence ID" value="TJQ16174.1"/>
    <property type="molecule type" value="Genomic_DNA"/>
</dbReference>
<protein>
    <submittedName>
        <fullName evidence="1">Uncharacterized protein</fullName>
    </submittedName>
</protein>
<organism evidence="1 2">
    <name type="scientific">Escherichia coli</name>
    <dbReference type="NCBI Taxonomy" id="562"/>
    <lineage>
        <taxon>Bacteria</taxon>
        <taxon>Pseudomonadati</taxon>
        <taxon>Pseudomonadota</taxon>
        <taxon>Gammaproteobacteria</taxon>
        <taxon>Enterobacterales</taxon>
        <taxon>Enterobacteriaceae</taxon>
        <taxon>Escherichia</taxon>
    </lineage>
</organism>
<evidence type="ECO:0000313" key="1">
    <source>
        <dbReference type="EMBL" id="TJQ16174.1"/>
    </source>
</evidence>
<reference evidence="1 2" key="1">
    <citation type="submission" date="2018-12" db="EMBL/GenBank/DDBJ databases">
        <title>Food and Water Safety Consortium.</title>
        <authorList>
            <person name="Tyson S."/>
            <person name="Peterson C.-L."/>
            <person name="Olson A."/>
            <person name="Tyler S."/>
            <person name="Cabral J."/>
            <person name="Lynch T."/>
            <person name="Knox N."/>
            <person name="Van Domselaar G."/>
            <person name="Graham M."/>
        </authorList>
    </citation>
    <scope>NUCLEOTIDE SEQUENCE [LARGE SCALE GENOMIC DNA]</scope>
    <source>
        <strain evidence="1 2">FWSEC0118</strain>
    </source>
</reference>
<dbReference type="Proteomes" id="UP000309937">
    <property type="component" value="Unassembled WGS sequence"/>
</dbReference>
<comment type="caution">
    <text evidence="1">The sequence shown here is derived from an EMBL/GenBank/DDBJ whole genome shotgun (WGS) entry which is preliminary data.</text>
</comment>